<comment type="caution">
    <text evidence="7">The sequence shown here is derived from an EMBL/GenBank/DDBJ whole genome shotgun (WGS) entry which is preliminary data.</text>
</comment>
<dbReference type="PANTHER" id="PTHR43060:SF15">
    <property type="entry name" value="3-HYDROXYISOBUTYRATE DEHYDROGENASE-LIKE 1, MITOCHONDRIAL-RELATED"/>
    <property type="match status" value="1"/>
</dbReference>
<keyword evidence="3" id="KW-0520">NAD</keyword>
<dbReference type="InterPro" id="IPR029154">
    <property type="entry name" value="HIBADH-like_NADP-bd"/>
</dbReference>
<dbReference type="GO" id="GO:0050661">
    <property type="term" value="F:NADP binding"/>
    <property type="evidence" value="ECO:0007669"/>
    <property type="project" value="InterPro"/>
</dbReference>
<evidence type="ECO:0000256" key="2">
    <source>
        <dbReference type="ARBA" id="ARBA00023002"/>
    </source>
</evidence>
<accession>A0A934QIG2</accession>
<dbReference type="Pfam" id="PF14833">
    <property type="entry name" value="NAD_binding_11"/>
    <property type="match status" value="1"/>
</dbReference>
<dbReference type="InterPro" id="IPR013328">
    <property type="entry name" value="6PGD_dom2"/>
</dbReference>
<feature type="domain" description="3-hydroxyisobutyrate dehydrogenase-like NAD-binding" evidence="6">
    <location>
        <begin position="168"/>
        <end position="286"/>
    </location>
</feature>
<organism evidence="7 8">
    <name type="scientific">Rhodovibrio salinarum</name>
    <dbReference type="NCBI Taxonomy" id="1087"/>
    <lineage>
        <taxon>Bacteria</taxon>
        <taxon>Pseudomonadati</taxon>
        <taxon>Pseudomonadota</taxon>
        <taxon>Alphaproteobacteria</taxon>
        <taxon>Rhodospirillales</taxon>
        <taxon>Rhodovibrionaceae</taxon>
        <taxon>Rhodovibrio</taxon>
    </lineage>
</organism>
<dbReference type="GO" id="GO:0016491">
    <property type="term" value="F:oxidoreductase activity"/>
    <property type="evidence" value="ECO:0007669"/>
    <property type="project" value="UniProtKB-KW"/>
</dbReference>
<keyword evidence="2" id="KW-0560">Oxidoreductase</keyword>
<dbReference type="InterPro" id="IPR002204">
    <property type="entry name" value="3-OH-isobutyrate_DH-rel_CS"/>
</dbReference>
<dbReference type="PANTHER" id="PTHR43060">
    <property type="entry name" value="3-HYDROXYISOBUTYRATE DEHYDROGENASE-LIKE 1, MITOCHONDRIAL-RELATED"/>
    <property type="match status" value="1"/>
</dbReference>
<dbReference type="Gene3D" id="3.40.50.720">
    <property type="entry name" value="NAD(P)-binding Rossmann-like Domain"/>
    <property type="match status" value="1"/>
</dbReference>
<dbReference type="InterPro" id="IPR006115">
    <property type="entry name" value="6PGDH_NADP-bd"/>
</dbReference>
<dbReference type="GO" id="GO:0016054">
    <property type="term" value="P:organic acid catabolic process"/>
    <property type="evidence" value="ECO:0007669"/>
    <property type="project" value="UniProtKB-ARBA"/>
</dbReference>
<dbReference type="InterPro" id="IPR036291">
    <property type="entry name" value="NAD(P)-bd_dom_sf"/>
</dbReference>
<dbReference type="Gene3D" id="1.10.1040.10">
    <property type="entry name" value="N-(1-d-carboxylethyl)-l-norvaline Dehydrogenase, domain 2"/>
    <property type="match status" value="1"/>
</dbReference>
<evidence type="ECO:0000259" key="5">
    <source>
        <dbReference type="Pfam" id="PF03446"/>
    </source>
</evidence>
<dbReference type="EMBL" id="NRRE01000023">
    <property type="protein sequence ID" value="MBK1697372.1"/>
    <property type="molecule type" value="Genomic_DNA"/>
</dbReference>
<dbReference type="PIRSF" id="PIRSF000103">
    <property type="entry name" value="HIBADH"/>
    <property type="match status" value="1"/>
</dbReference>
<feature type="active site" evidence="4">
    <location>
        <position position="174"/>
    </location>
</feature>
<evidence type="ECO:0000313" key="8">
    <source>
        <dbReference type="Proteomes" id="UP000778970"/>
    </source>
</evidence>
<gene>
    <name evidence="7" type="ORF">CKO21_08935</name>
</gene>
<evidence type="ECO:0000256" key="4">
    <source>
        <dbReference type="PIRSR" id="PIRSR000103-1"/>
    </source>
</evidence>
<name>A0A934QIG2_9PROT</name>
<dbReference type="PROSITE" id="PS00895">
    <property type="entry name" value="3_HYDROXYISOBUT_DH"/>
    <property type="match status" value="1"/>
</dbReference>
<reference evidence="7" key="2">
    <citation type="journal article" date="2020" name="Microorganisms">
        <title>Osmotic Adaptation and Compatible Solute Biosynthesis of Phototrophic Bacteria as Revealed from Genome Analyses.</title>
        <authorList>
            <person name="Imhoff J.F."/>
            <person name="Rahn T."/>
            <person name="Kunzel S."/>
            <person name="Keller A."/>
            <person name="Neulinger S.C."/>
        </authorList>
    </citation>
    <scope>NUCLEOTIDE SEQUENCE</scope>
    <source>
        <strain evidence="7">DSM 9154</strain>
    </source>
</reference>
<dbReference type="SUPFAM" id="SSF48179">
    <property type="entry name" value="6-phosphogluconate dehydrogenase C-terminal domain-like"/>
    <property type="match status" value="1"/>
</dbReference>
<dbReference type="Proteomes" id="UP000778970">
    <property type="component" value="Unassembled WGS sequence"/>
</dbReference>
<evidence type="ECO:0000313" key="7">
    <source>
        <dbReference type="EMBL" id="MBK1697372.1"/>
    </source>
</evidence>
<evidence type="ECO:0000259" key="6">
    <source>
        <dbReference type="Pfam" id="PF14833"/>
    </source>
</evidence>
<dbReference type="SUPFAM" id="SSF51735">
    <property type="entry name" value="NAD(P)-binding Rossmann-fold domains"/>
    <property type="match status" value="1"/>
</dbReference>
<dbReference type="Pfam" id="PF03446">
    <property type="entry name" value="NAD_binding_2"/>
    <property type="match status" value="1"/>
</dbReference>
<evidence type="ECO:0000256" key="1">
    <source>
        <dbReference type="ARBA" id="ARBA00009080"/>
    </source>
</evidence>
<protein>
    <submittedName>
        <fullName evidence="7">NAD(P)-dependent oxidoreductase</fullName>
    </submittedName>
</protein>
<feature type="domain" description="6-phosphogluconate dehydrogenase NADP-binding" evidence="5">
    <location>
        <begin position="7"/>
        <end position="165"/>
    </location>
</feature>
<sequence>MLVTRGTVAVIGLGRMGAAMAGRLIEQGFEVVGYDVQPQAREALQARAEVVESAAALAGRADWYLISLPSSREVEQILIQDTGLLRSLEPGACVIDCSSSDPRSTRGLAEVANSRGIAFLDAPVSGGPAGAEAGTLAIAVGGTVDALETAWPVLGAMAARIVHVGDSGAGHVAKIANNLLCAAHLMVDGAGVRLAAAAGVDPERLLEAVNAGSGRSAVTEAFMPKWVLNNAFNSGFTMSLMQKDLGLARDLLAEFRDDAMLSGLIDRWDQETERLGGQSDFTNVASVSLRE</sequence>
<reference evidence="7" key="1">
    <citation type="submission" date="2017-08" db="EMBL/GenBank/DDBJ databases">
        <authorList>
            <person name="Imhoff J.F."/>
            <person name="Rahn T."/>
            <person name="Kuenzel S."/>
            <person name="Neulinger S.C."/>
        </authorList>
    </citation>
    <scope>NUCLEOTIDE SEQUENCE</scope>
    <source>
        <strain evidence="7">DSM 9154</strain>
    </source>
</reference>
<keyword evidence="8" id="KW-1185">Reference proteome</keyword>
<dbReference type="AlphaFoldDB" id="A0A934QIG2"/>
<comment type="similarity">
    <text evidence="1">Belongs to the HIBADH-related family.</text>
</comment>
<dbReference type="GO" id="GO:0051287">
    <property type="term" value="F:NAD binding"/>
    <property type="evidence" value="ECO:0007669"/>
    <property type="project" value="InterPro"/>
</dbReference>
<dbReference type="InterPro" id="IPR008927">
    <property type="entry name" value="6-PGluconate_DH-like_C_sf"/>
</dbReference>
<dbReference type="InterPro" id="IPR015815">
    <property type="entry name" value="HIBADH-related"/>
</dbReference>
<proteinExistence type="inferred from homology"/>
<evidence type="ECO:0000256" key="3">
    <source>
        <dbReference type="ARBA" id="ARBA00023027"/>
    </source>
</evidence>